<dbReference type="EMBL" id="JAHQIW010004242">
    <property type="protein sequence ID" value="KAJ1361594.1"/>
    <property type="molecule type" value="Genomic_DNA"/>
</dbReference>
<dbReference type="Proteomes" id="UP001196413">
    <property type="component" value="Unassembled WGS sequence"/>
</dbReference>
<name>A0AAD5N779_PARTN</name>
<comment type="caution">
    <text evidence="2">The sequence shown here is derived from an EMBL/GenBank/DDBJ whole genome shotgun (WGS) entry which is preliminary data.</text>
</comment>
<evidence type="ECO:0000313" key="3">
    <source>
        <dbReference type="Proteomes" id="UP001196413"/>
    </source>
</evidence>
<protein>
    <submittedName>
        <fullName evidence="2">Uncharacterized protein</fullName>
    </submittedName>
</protein>
<organism evidence="2 3">
    <name type="scientific">Parelaphostrongylus tenuis</name>
    <name type="common">Meningeal worm</name>
    <dbReference type="NCBI Taxonomy" id="148309"/>
    <lineage>
        <taxon>Eukaryota</taxon>
        <taxon>Metazoa</taxon>
        <taxon>Ecdysozoa</taxon>
        <taxon>Nematoda</taxon>
        <taxon>Chromadorea</taxon>
        <taxon>Rhabditida</taxon>
        <taxon>Rhabditina</taxon>
        <taxon>Rhabditomorpha</taxon>
        <taxon>Strongyloidea</taxon>
        <taxon>Metastrongylidae</taxon>
        <taxon>Parelaphostrongylus</taxon>
    </lineage>
</organism>
<proteinExistence type="predicted"/>
<evidence type="ECO:0000313" key="2">
    <source>
        <dbReference type="EMBL" id="KAJ1361594.1"/>
    </source>
</evidence>
<dbReference type="AlphaFoldDB" id="A0AAD5N779"/>
<feature type="region of interest" description="Disordered" evidence="1">
    <location>
        <begin position="71"/>
        <end position="94"/>
    </location>
</feature>
<evidence type="ECO:0000256" key="1">
    <source>
        <dbReference type="SAM" id="MobiDB-lite"/>
    </source>
</evidence>
<gene>
    <name evidence="2" type="ORF">KIN20_020884</name>
</gene>
<sequence>MPASCPVIKAADLVRRHTPDSMMDAERRTQMNFSTASAENLDRNVDSHTTENIPHDTMLFVLPAIFSRGKNEDKKRCMNPSNGKVHQKHSRTSREEVNMRKLHFVFQTYLLYGSVLVRSDKLTASCISTVNA</sequence>
<keyword evidence="3" id="KW-1185">Reference proteome</keyword>
<accession>A0AAD5N779</accession>
<reference evidence="2" key="1">
    <citation type="submission" date="2021-06" db="EMBL/GenBank/DDBJ databases">
        <title>Parelaphostrongylus tenuis whole genome reference sequence.</title>
        <authorList>
            <person name="Garwood T.J."/>
            <person name="Larsen P.A."/>
            <person name="Fountain-Jones N.M."/>
            <person name="Garbe J.R."/>
            <person name="Macchietto M.G."/>
            <person name="Kania S.A."/>
            <person name="Gerhold R.W."/>
            <person name="Richards J.E."/>
            <person name="Wolf T.M."/>
        </authorList>
    </citation>
    <scope>NUCLEOTIDE SEQUENCE</scope>
    <source>
        <strain evidence="2">MNPRO001-30</strain>
        <tissue evidence="2">Meninges</tissue>
    </source>
</reference>